<evidence type="ECO:0000256" key="4">
    <source>
        <dbReference type="ARBA" id="ARBA00022544"/>
    </source>
</evidence>
<evidence type="ECO:0000256" key="7">
    <source>
        <dbReference type="ARBA" id="ARBA00023136"/>
    </source>
</evidence>
<feature type="transmembrane region" description="Helical" evidence="8">
    <location>
        <begin position="330"/>
        <end position="353"/>
    </location>
</feature>
<dbReference type="RefSeq" id="WP_116188660.1">
    <property type="nucleotide sequence ID" value="NZ_QTTN01000008.1"/>
</dbReference>
<proteinExistence type="inferred from homology"/>
<reference evidence="9 10" key="1">
    <citation type="submission" date="2018-08" db="EMBL/GenBank/DDBJ databases">
        <title>Genomic Encyclopedia of Type Strains, Phase III (KMG-III): the genomes of soil and plant-associated and newly described type strains.</title>
        <authorList>
            <person name="Whitman W."/>
        </authorList>
    </citation>
    <scope>NUCLEOTIDE SEQUENCE [LARGE SCALE GENOMIC DNA]</scope>
    <source>
        <strain evidence="9 10">CGMCC 1.10966</strain>
    </source>
</reference>
<name>A0A3D9SG52_9BACL</name>
<feature type="transmembrane region" description="Helical" evidence="8">
    <location>
        <begin position="143"/>
        <end position="160"/>
    </location>
</feature>
<keyword evidence="6 8" id="KW-1133">Transmembrane helix</keyword>
<accession>A0A3D9SG52</accession>
<dbReference type="Proteomes" id="UP000256304">
    <property type="component" value="Unassembled WGS sequence"/>
</dbReference>
<dbReference type="GO" id="GO:0009847">
    <property type="term" value="P:spore germination"/>
    <property type="evidence" value="ECO:0007669"/>
    <property type="project" value="InterPro"/>
</dbReference>
<protein>
    <submittedName>
        <fullName evidence="9">Spore germination protein KB</fullName>
    </submittedName>
</protein>
<keyword evidence="10" id="KW-1185">Reference proteome</keyword>
<feature type="transmembrane region" description="Helical" evidence="8">
    <location>
        <begin position="180"/>
        <end position="203"/>
    </location>
</feature>
<evidence type="ECO:0000256" key="5">
    <source>
        <dbReference type="ARBA" id="ARBA00022692"/>
    </source>
</evidence>
<dbReference type="OrthoDB" id="2078716at2"/>
<feature type="transmembrane region" description="Helical" evidence="8">
    <location>
        <begin position="215"/>
        <end position="236"/>
    </location>
</feature>
<feature type="transmembrane region" description="Helical" evidence="8">
    <location>
        <begin position="35"/>
        <end position="56"/>
    </location>
</feature>
<dbReference type="NCBIfam" id="TIGR00912">
    <property type="entry name" value="2A0309"/>
    <property type="match status" value="1"/>
</dbReference>
<evidence type="ECO:0000256" key="3">
    <source>
        <dbReference type="ARBA" id="ARBA00022448"/>
    </source>
</evidence>
<keyword evidence="3" id="KW-0813">Transport</keyword>
<feature type="transmembrane region" description="Helical" evidence="8">
    <location>
        <begin position="112"/>
        <end position="131"/>
    </location>
</feature>
<comment type="subcellular location">
    <subcellularLocation>
        <location evidence="1">Membrane</location>
        <topology evidence="1">Multi-pass membrane protein</topology>
    </subcellularLocation>
</comment>
<evidence type="ECO:0000256" key="2">
    <source>
        <dbReference type="ARBA" id="ARBA00007998"/>
    </source>
</evidence>
<sequence>MSLSGWQLIWIIITEVCAIIGIRISPAIAASNQDAWLSILIGGVFGTVLTLLVVHLSMLHPNQTLTQFSRGMLGNWLGRMITLPYLIAWCLFCAGLLREFSGFLQPILIDRTPLWIMMLLILSLMIFLTYSSGMKGIGRFCEIIGPLIIFVLIVSFILNVSNADWHNLLPVYVDSGWISIIKGSVGPAFWFPGPFTLLVLIAFMKNPQQAISKSMIGLGITVSMVLVATLMVLMVFGPNFASKIRFTYFMYVRTIDILNFIQNVDIFFMFIWLFGVTAQLSLYLFIASYEMAQWFNVKNWRRMIWFIAPVIFILAILIPNETAFTFYDSFWMNVIFPVCGIGIPFLLWIVSIAKRNESNKKIDNNCRKG</sequence>
<dbReference type="InterPro" id="IPR004761">
    <property type="entry name" value="Spore_GerAB"/>
</dbReference>
<gene>
    <name evidence="9" type="ORF">A8990_10846</name>
</gene>
<dbReference type="Pfam" id="PF03845">
    <property type="entry name" value="Spore_permease"/>
    <property type="match status" value="1"/>
</dbReference>
<dbReference type="AlphaFoldDB" id="A0A3D9SG52"/>
<dbReference type="PANTHER" id="PTHR34975">
    <property type="entry name" value="SPORE GERMINATION PROTEIN A2"/>
    <property type="match status" value="1"/>
</dbReference>
<evidence type="ECO:0000256" key="1">
    <source>
        <dbReference type="ARBA" id="ARBA00004141"/>
    </source>
</evidence>
<feature type="transmembrane region" description="Helical" evidence="8">
    <location>
        <begin position="7"/>
        <end position="29"/>
    </location>
</feature>
<dbReference type="EMBL" id="QTTN01000008">
    <property type="protein sequence ID" value="REE88550.1"/>
    <property type="molecule type" value="Genomic_DNA"/>
</dbReference>
<organism evidence="9 10">
    <name type="scientific">Paenibacillus taihuensis</name>
    <dbReference type="NCBI Taxonomy" id="1156355"/>
    <lineage>
        <taxon>Bacteria</taxon>
        <taxon>Bacillati</taxon>
        <taxon>Bacillota</taxon>
        <taxon>Bacilli</taxon>
        <taxon>Bacillales</taxon>
        <taxon>Paenibacillaceae</taxon>
        <taxon>Paenibacillus</taxon>
    </lineage>
</organism>
<keyword evidence="5 8" id="KW-0812">Transmembrane</keyword>
<comment type="similarity">
    <text evidence="2">Belongs to the amino acid-polyamine-organocation (APC) superfamily. Spore germination protein (SGP) (TC 2.A.3.9) family.</text>
</comment>
<keyword evidence="4" id="KW-0309">Germination</keyword>
<keyword evidence="7 8" id="KW-0472">Membrane</keyword>
<comment type="caution">
    <text evidence="9">The sequence shown here is derived from an EMBL/GenBank/DDBJ whole genome shotgun (WGS) entry which is preliminary data.</text>
</comment>
<feature type="transmembrane region" description="Helical" evidence="8">
    <location>
        <begin position="76"/>
        <end position="97"/>
    </location>
</feature>
<evidence type="ECO:0000313" key="9">
    <source>
        <dbReference type="EMBL" id="REE88550.1"/>
    </source>
</evidence>
<dbReference type="GO" id="GO:0016020">
    <property type="term" value="C:membrane"/>
    <property type="evidence" value="ECO:0007669"/>
    <property type="project" value="UniProtKB-SubCell"/>
</dbReference>
<evidence type="ECO:0000256" key="8">
    <source>
        <dbReference type="SAM" id="Phobius"/>
    </source>
</evidence>
<evidence type="ECO:0000256" key="6">
    <source>
        <dbReference type="ARBA" id="ARBA00022989"/>
    </source>
</evidence>
<feature type="transmembrane region" description="Helical" evidence="8">
    <location>
        <begin position="266"/>
        <end position="287"/>
    </location>
</feature>
<evidence type="ECO:0000313" key="10">
    <source>
        <dbReference type="Proteomes" id="UP000256304"/>
    </source>
</evidence>
<dbReference type="PANTHER" id="PTHR34975:SF2">
    <property type="entry name" value="SPORE GERMINATION PROTEIN A2"/>
    <property type="match status" value="1"/>
</dbReference>
<feature type="transmembrane region" description="Helical" evidence="8">
    <location>
        <begin position="299"/>
        <end position="318"/>
    </location>
</feature>
<dbReference type="Gene3D" id="1.20.1740.10">
    <property type="entry name" value="Amino acid/polyamine transporter I"/>
    <property type="match status" value="1"/>
</dbReference>